<evidence type="ECO:0000256" key="2">
    <source>
        <dbReference type="ARBA" id="ARBA00022734"/>
    </source>
</evidence>
<dbReference type="PROSITE" id="PS00308">
    <property type="entry name" value="LECTIN_LEGUME_ALPHA"/>
    <property type="match status" value="1"/>
</dbReference>
<dbReference type="InterPro" id="IPR001220">
    <property type="entry name" value="Legume_lectin_dom"/>
</dbReference>
<evidence type="ECO:0000256" key="1">
    <source>
        <dbReference type="ARBA" id="ARBA00007606"/>
    </source>
</evidence>
<dbReference type="InterPro" id="IPR016363">
    <property type="entry name" value="L-lectin"/>
</dbReference>
<dbReference type="Pfam" id="PF00139">
    <property type="entry name" value="Lectin_legB"/>
    <property type="match status" value="1"/>
</dbReference>
<dbReference type="PANTHER" id="PTHR32401:SF47">
    <property type="entry name" value="LEGUME LECTIN DOMAIN-CONTAINING PROTEIN"/>
    <property type="match status" value="1"/>
</dbReference>
<dbReference type="InterPro" id="IPR050258">
    <property type="entry name" value="Leguminous_Lectin"/>
</dbReference>
<dbReference type="EMBL" id="EF558621">
    <property type="protein sequence ID" value="ABQ45362.1"/>
    <property type="molecule type" value="Genomic_DNA"/>
</dbReference>
<dbReference type="CDD" id="cd06899">
    <property type="entry name" value="lectin_legume_LecRK_Arcelin_ConA"/>
    <property type="match status" value="1"/>
</dbReference>
<dbReference type="PIRSF" id="PIRSF002690">
    <property type="entry name" value="L-type_lectin_plant"/>
    <property type="match status" value="1"/>
</dbReference>
<proteinExistence type="inferred from homology"/>
<dbReference type="PANTHER" id="PTHR32401">
    <property type="entry name" value="CONCANAVALIN A-LIKE LECTIN FAMILY PROTEIN"/>
    <property type="match status" value="1"/>
</dbReference>
<feature type="chain" id="PRO_5002683504" evidence="3">
    <location>
        <begin position="29"/>
        <end position="291"/>
    </location>
</feature>
<evidence type="ECO:0000259" key="4">
    <source>
        <dbReference type="Pfam" id="PF00139"/>
    </source>
</evidence>
<feature type="signal peptide" evidence="3">
    <location>
        <begin position="1"/>
        <end position="28"/>
    </location>
</feature>
<keyword evidence="2" id="KW-0430">Lectin</keyword>
<dbReference type="InterPro" id="IPR019825">
    <property type="entry name" value="Lectin_legB_Mn/Ca_BS"/>
</dbReference>
<evidence type="ECO:0000256" key="3">
    <source>
        <dbReference type="SAM" id="SignalP"/>
    </source>
</evidence>
<dbReference type="AlphaFoldDB" id="A5JQD7"/>
<keyword evidence="3" id="KW-0732">Signal</keyword>
<dbReference type="InterPro" id="IPR000985">
    <property type="entry name" value="Lectin_LegA_CS"/>
</dbReference>
<dbReference type="PROSITE" id="PS00307">
    <property type="entry name" value="LECTIN_LEGUME_BETA"/>
    <property type="match status" value="1"/>
</dbReference>
<protein>
    <submittedName>
        <fullName evidence="5">Lectin I</fullName>
    </submittedName>
</protein>
<sequence length="291" mass="32232">MLLYNSKSYVLQLIFITLLLTQLNKVKSTSSTLTGFTFPNFWSNTQENGTEIIFLGNATYTPGALRLTRIGEDGIPLKSNAGQASYSRPVFLWDSTGHVASFYTSFSFIVRSIDVPHITADGFASFLAPVDSSVKDYGGCLGLFRYKTATDPSKNQVVAVEFDTWPNTEWSDLRYPHIGINVNSTVSVATTRWDNDDAYGNKIGTAHITYDATSKIITVLLTYDNGRHYQLSHVVDLPKILPERVRIGFSGGTGFNETQYILSWSFTSTLNSTKISALTQKLRSSASYSSM</sequence>
<accession>A5JQD7</accession>
<dbReference type="SMR" id="A5JQD7"/>
<evidence type="ECO:0000313" key="5">
    <source>
        <dbReference type="EMBL" id="ABQ45362.1"/>
    </source>
</evidence>
<organism evidence="5">
    <name type="scientific">Bauhinia variegata</name>
    <name type="common">Purple orchid tree</name>
    <name type="synonym">Phanera variegata</name>
    <dbReference type="NCBI Taxonomy" id="167791"/>
    <lineage>
        <taxon>Eukaryota</taxon>
        <taxon>Viridiplantae</taxon>
        <taxon>Streptophyta</taxon>
        <taxon>Embryophyta</taxon>
        <taxon>Tracheophyta</taxon>
        <taxon>Spermatophyta</taxon>
        <taxon>Magnoliopsida</taxon>
        <taxon>eudicotyledons</taxon>
        <taxon>Gunneridae</taxon>
        <taxon>Pentapetalae</taxon>
        <taxon>rosids</taxon>
        <taxon>fabids</taxon>
        <taxon>Fabales</taxon>
        <taxon>Fabaceae</taxon>
        <taxon>Cercidoideae</taxon>
        <taxon>Cercideae</taxon>
        <taxon>Bauhiniinae</taxon>
        <taxon>Bauhinia</taxon>
    </lineage>
</organism>
<name>A5JQD7_BAUVA</name>
<feature type="domain" description="Legume lectin" evidence="4">
    <location>
        <begin position="36"/>
        <end position="274"/>
    </location>
</feature>
<dbReference type="SUPFAM" id="SSF49899">
    <property type="entry name" value="Concanavalin A-like lectins/glucanases"/>
    <property type="match status" value="1"/>
</dbReference>
<dbReference type="GO" id="GO:0030246">
    <property type="term" value="F:carbohydrate binding"/>
    <property type="evidence" value="ECO:0007669"/>
    <property type="project" value="UniProtKB-KW"/>
</dbReference>
<dbReference type="InterPro" id="IPR013320">
    <property type="entry name" value="ConA-like_dom_sf"/>
</dbReference>
<comment type="similarity">
    <text evidence="1">Belongs to the leguminous lectin family.</text>
</comment>
<dbReference type="Gene3D" id="2.60.120.200">
    <property type="match status" value="1"/>
</dbReference>
<reference evidence="5" key="1">
    <citation type="journal article" date="2008" name="J. Biosci.">
        <title>Purification and molecular cloning of a new galactose-specific lectin from Bauhinia variegata seeds.</title>
        <authorList>
            <person name="Pinto L.S."/>
            <person name="Nagano C.S."/>
            <person name="Oliveira T.M."/>
            <person name="Moura T.R."/>
            <person name="Sampaio A.H."/>
            <person name="Debray H."/>
            <person name="Pinto V.P."/>
            <person name="Dellagostin O.A."/>
            <person name="Cavada B.S."/>
        </authorList>
    </citation>
    <scope>NUCLEOTIDE SEQUENCE</scope>
</reference>